<accession>A0ACC1N4E3</accession>
<name>A0ACC1N4E3_9HYPO</name>
<organism evidence="1 2">
    <name type="scientific">Zarea fungicola</name>
    <dbReference type="NCBI Taxonomy" id="93591"/>
    <lineage>
        <taxon>Eukaryota</taxon>
        <taxon>Fungi</taxon>
        <taxon>Dikarya</taxon>
        <taxon>Ascomycota</taxon>
        <taxon>Pezizomycotina</taxon>
        <taxon>Sordariomycetes</taxon>
        <taxon>Hypocreomycetidae</taxon>
        <taxon>Hypocreales</taxon>
        <taxon>Cordycipitaceae</taxon>
        <taxon>Zarea</taxon>
    </lineage>
</organism>
<comment type="caution">
    <text evidence="1">The sequence shown here is derived from an EMBL/GenBank/DDBJ whole genome shotgun (WGS) entry which is preliminary data.</text>
</comment>
<reference evidence="1" key="1">
    <citation type="submission" date="2022-08" db="EMBL/GenBank/DDBJ databases">
        <title>Genome Sequence of Lecanicillium fungicola.</title>
        <authorList>
            <person name="Buettner E."/>
        </authorList>
    </citation>
    <scope>NUCLEOTIDE SEQUENCE</scope>
    <source>
        <strain evidence="1">Babe33</strain>
    </source>
</reference>
<evidence type="ECO:0000313" key="1">
    <source>
        <dbReference type="EMBL" id="KAJ2973858.1"/>
    </source>
</evidence>
<protein>
    <submittedName>
        <fullName evidence="1">Uncharacterized protein</fullName>
    </submittedName>
</protein>
<dbReference type="EMBL" id="JANJQO010000909">
    <property type="protein sequence ID" value="KAJ2973858.1"/>
    <property type="molecule type" value="Genomic_DNA"/>
</dbReference>
<evidence type="ECO:0000313" key="2">
    <source>
        <dbReference type="Proteomes" id="UP001143910"/>
    </source>
</evidence>
<keyword evidence="2" id="KW-1185">Reference proteome</keyword>
<dbReference type="Proteomes" id="UP001143910">
    <property type="component" value="Unassembled WGS sequence"/>
</dbReference>
<proteinExistence type="predicted"/>
<gene>
    <name evidence="1" type="ORF">NQ176_g6370</name>
</gene>
<sequence length="350" mass="38137">MMVSFRSLVAGLVSMAAAGIASGSCASKQHQLVVKTHVNAGMSFNMVSSLIIGSEAAVLIDMPMAIPEAKELAAWVRNTTDKPLVAVFTTHFHPDHYLSGGAFLEMFPTAKYYASSRAIEHMKSEAPAQVCITHTLISFVHVPTFQQVARWQKTFGVDNIVSKTAIPVPFDHTFFTLPGDESTPIELVGLLGGDTVDETLFWIPSTRTLIAGDTVYSHELHLWIADLQTKALTSSWIASLDLIESMKPETIVSGHALSAKGSTAPQNLAYSQAYLKFWQKSIEAKGTDFYTPEQIFAKFNSSFPGLLGNAVSSTLLNITAGQFGRGGTRQYRGVDLTSYDNTTYLEGWKI</sequence>